<reference evidence="3 4" key="1">
    <citation type="submission" date="2018-05" db="EMBL/GenBank/DDBJ databases">
        <title>Genomic Encyclopedia of Type Strains, Phase IV (KMG-IV): sequencing the most valuable type-strain genomes for metagenomic binning, comparative biology and taxonomic classification.</title>
        <authorList>
            <person name="Goeker M."/>
        </authorList>
    </citation>
    <scope>NUCLEOTIDE SEQUENCE [LARGE SCALE GENOMIC DNA]</scope>
    <source>
        <strain evidence="3 4">DSM 3183</strain>
    </source>
</reference>
<dbReference type="AlphaFoldDB" id="A0A2V3UNW3"/>
<gene>
    <name evidence="3" type="ORF">C7451_1195</name>
</gene>
<dbReference type="GO" id="GO:0016020">
    <property type="term" value="C:membrane"/>
    <property type="evidence" value="ECO:0007669"/>
    <property type="project" value="InterPro"/>
</dbReference>
<dbReference type="Proteomes" id="UP000248014">
    <property type="component" value="Unassembled WGS sequence"/>
</dbReference>
<accession>A0A2V3UNW3</accession>
<evidence type="ECO:0000256" key="1">
    <source>
        <dbReference type="SAM" id="SignalP"/>
    </source>
</evidence>
<feature type="domain" description="Porin" evidence="2">
    <location>
        <begin position="12"/>
        <end position="384"/>
    </location>
</feature>
<evidence type="ECO:0000313" key="4">
    <source>
        <dbReference type="Proteomes" id="UP000248014"/>
    </source>
</evidence>
<dbReference type="Gene3D" id="2.40.160.10">
    <property type="entry name" value="Porin"/>
    <property type="match status" value="1"/>
</dbReference>
<feature type="chain" id="PRO_5015934918" evidence="1">
    <location>
        <begin position="25"/>
        <end position="401"/>
    </location>
</feature>
<dbReference type="InterPro" id="IPR023614">
    <property type="entry name" value="Porin_dom_sf"/>
</dbReference>
<dbReference type="RefSeq" id="WP_110300250.1">
    <property type="nucleotide sequence ID" value="NZ_QJJM01000019.1"/>
</dbReference>
<dbReference type="SUPFAM" id="SSF56935">
    <property type="entry name" value="Porins"/>
    <property type="match status" value="1"/>
</dbReference>
<keyword evidence="1" id="KW-0732">Signal</keyword>
<dbReference type="InterPro" id="IPR033900">
    <property type="entry name" value="Gram_neg_porin_domain"/>
</dbReference>
<protein>
    <submittedName>
        <fullName evidence="3">Alginate export protein</fullName>
    </submittedName>
</protein>
<dbReference type="Pfam" id="PF13609">
    <property type="entry name" value="Porin_4"/>
    <property type="match status" value="1"/>
</dbReference>
<proteinExistence type="predicted"/>
<keyword evidence="4" id="KW-1185">Reference proteome</keyword>
<feature type="signal peptide" evidence="1">
    <location>
        <begin position="1"/>
        <end position="24"/>
    </location>
</feature>
<dbReference type="EMBL" id="QJJM01000019">
    <property type="protein sequence ID" value="PXW68198.1"/>
    <property type="molecule type" value="Genomic_DNA"/>
</dbReference>
<dbReference type="OrthoDB" id="9767539at2"/>
<comment type="caution">
    <text evidence="3">The sequence shown here is derived from an EMBL/GenBank/DDBJ whole genome shotgun (WGS) entry which is preliminary data.</text>
</comment>
<organism evidence="3 4">
    <name type="scientific">Blastomonas natatoria</name>
    <dbReference type="NCBI Taxonomy" id="34015"/>
    <lineage>
        <taxon>Bacteria</taxon>
        <taxon>Pseudomonadati</taxon>
        <taxon>Pseudomonadota</taxon>
        <taxon>Alphaproteobacteria</taxon>
        <taxon>Sphingomonadales</taxon>
        <taxon>Sphingomonadaceae</taxon>
        <taxon>Blastomonas</taxon>
    </lineage>
</organism>
<sequence length="401" mass="43601">MTARLLGILAGAVVAASAASPALAEPLKLTPLIDARLRYEGVDQQGKAEQADALTFRMRSGIEAKSGPWSVLAEAEATLAINGDFNSTVNGRTAFPVVADPETIELNRLQVQYRGLPKTVVTLGRQRINLDDQRFVGTVLWRQNEQTYDAVRLESSALGPLTADVTYSWSVRSIFGIDSPLQSIGGDNLLAQLGGKAGPVAIKGFAYLVDQDQAERRQFSSQTYGARANASFALSPKLKLGIIASYARQSDYKGNANSYSADYWLGEAQLAAHGFTLTGGYEVLGASSGLPFTSFQTPLATAHKFNGWADLFLTTPANGLRDAYAGLGYALPTSRGPVNLSVIYHRFDSDRLSQDYGDEWNAQATFKLSKNIGLLVKYADYRAKQFGTDTRRLWLQMDYLL</sequence>
<evidence type="ECO:0000259" key="2">
    <source>
        <dbReference type="Pfam" id="PF13609"/>
    </source>
</evidence>
<dbReference type="GO" id="GO:0015288">
    <property type="term" value="F:porin activity"/>
    <property type="evidence" value="ECO:0007669"/>
    <property type="project" value="InterPro"/>
</dbReference>
<evidence type="ECO:0000313" key="3">
    <source>
        <dbReference type="EMBL" id="PXW68198.1"/>
    </source>
</evidence>
<name>A0A2V3UNW3_9SPHN</name>